<comment type="caution">
    <text evidence="2">The sequence shown here is derived from an EMBL/GenBank/DDBJ whole genome shotgun (WGS) entry which is preliminary data.</text>
</comment>
<dbReference type="AlphaFoldDB" id="A0A5Q3S5Y1"/>
<dbReference type="RefSeq" id="WP_097784621.1">
    <property type="nucleotide sequence ID" value="NZ_CP046027.1"/>
</dbReference>
<organism evidence="2 3">
    <name type="scientific">Neisseria brasiliensis</name>
    <dbReference type="NCBI Taxonomy" id="2666100"/>
    <lineage>
        <taxon>Bacteria</taxon>
        <taxon>Pseudomonadati</taxon>
        <taxon>Pseudomonadota</taxon>
        <taxon>Betaproteobacteria</taxon>
        <taxon>Neisseriales</taxon>
        <taxon>Neisseriaceae</taxon>
        <taxon>Neisseria</taxon>
    </lineage>
</organism>
<evidence type="ECO:0000313" key="3">
    <source>
        <dbReference type="Proteomes" id="UP000486297"/>
    </source>
</evidence>
<proteinExistence type="predicted"/>
<dbReference type="Proteomes" id="UP000486297">
    <property type="component" value="Unassembled WGS sequence"/>
</dbReference>
<sequence>MNIAKPEKQDLAAAWNLIRMIDNVSYELNPLKPAGDGDYEWLEDKDKAAVLDAVIEAYDNCNLGWLMTALETLLSPINGIVNQEAYTLEFHPRLKACLDGLQEGKES</sequence>
<gene>
    <name evidence="1" type="ORF">GJU80_10875</name>
    <name evidence="2" type="ORF">GJU80_11915</name>
</gene>
<protein>
    <submittedName>
        <fullName evidence="2">Uncharacterized protein</fullName>
    </submittedName>
</protein>
<evidence type="ECO:0000313" key="1">
    <source>
        <dbReference type="EMBL" id="MRN38961.1"/>
    </source>
</evidence>
<dbReference type="EMBL" id="WJXO01000001">
    <property type="protein sequence ID" value="MRN38961.1"/>
    <property type="molecule type" value="Genomic_DNA"/>
</dbReference>
<accession>A0A5Q3S5Y1</accession>
<reference evidence="2" key="1">
    <citation type="journal article" name="Emerg. Infect. Dis.">
        <title>Two cases of a newly characterized neisseria species.</title>
        <authorList>
            <person name="Mustapha M."/>
            <person name="Lemos A.P.S."/>
            <person name="Harrison L.H."/>
            <person name="Vantyne D."/>
            <person name="Sacchi C.T."/>
        </authorList>
    </citation>
    <scope>NUCLEOTIDE SEQUENCE</scope>
    <source>
        <strain evidence="2">N.95.16</strain>
    </source>
</reference>
<evidence type="ECO:0000313" key="2">
    <source>
        <dbReference type="EMBL" id="MRN39160.1"/>
    </source>
</evidence>
<dbReference type="EMBL" id="WJXO01000002">
    <property type="protein sequence ID" value="MRN39160.1"/>
    <property type="molecule type" value="Genomic_DNA"/>
</dbReference>
<keyword evidence="3" id="KW-1185">Reference proteome</keyword>
<name>A0A5Q3S5Y1_9NEIS</name>